<keyword evidence="2" id="KW-1185">Reference proteome</keyword>
<protein>
    <submittedName>
        <fullName evidence="1">Uncharacterized protein</fullName>
    </submittedName>
</protein>
<feature type="non-terminal residue" evidence="1">
    <location>
        <position position="1"/>
    </location>
</feature>
<evidence type="ECO:0000313" key="2">
    <source>
        <dbReference type="Proteomes" id="UP000805193"/>
    </source>
</evidence>
<comment type="caution">
    <text evidence="1">The sequence shown here is derived from an EMBL/GenBank/DDBJ whole genome shotgun (WGS) entry which is preliminary data.</text>
</comment>
<gene>
    <name evidence="1" type="ORF">HPB47_006470</name>
</gene>
<proteinExistence type="predicted"/>
<dbReference type="EMBL" id="JABSTQ010010959">
    <property type="protein sequence ID" value="KAG0416373.1"/>
    <property type="molecule type" value="Genomic_DNA"/>
</dbReference>
<dbReference type="Proteomes" id="UP000805193">
    <property type="component" value="Unassembled WGS sequence"/>
</dbReference>
<evidence type="ECO:0000313" key="1">
    <source>
        <dbReference type="EMBL" id="KAG0416373.1"/>
    </source>
</evidence>
<accession>A0AC60PAE6</accession>
<organism evidence="1 2">
    <name type="scientific">Ixodes persulcatus</name>
    <name type="common">Taiga tick</name>
    <dbReference type="NCBI Taxonomy" id="34615"/>
    <lineage>
        <taxon>Eukaryota</taxon>
        <taxon>Metazoa</taxon>
        <taxon>Ecdysozoa</taxon>
        <taxon>Arthropoda</taxon>
        <taxon>Chelicerata</taxon>
        <taxon>Arachnida</taxon>
        <taxon>Acari</taxon>
        <taxon>Parasitiformes</taxon>
        <taxon>Ixodida</taxon>
        <taxon>Ixodoidea</taxon>
        <taxon>Ixodidae</taxon>
        <taxon>Ixodinae</taxon>
        <taxon>Ixodes</taxon>
    </lineage>
</organism>
<name>A0AC60PAE6_IXOPE</name>
<sequence length="563" mass="64431">CDSQPTAGSSANEAGTEMSRVPGAPSLLLLLLVLLLGEDCVSGKLFHIEPRHPLEGKPPPPGSPWPAPQLWYSSPKQRLVNPDIAFISSAASVCDVLAKAFDRYRTLIFYKPCGPYPYDSSSERLTILYIEVLKPYDERYPKQGDAENYTLEIPDVGPAVLEAETVWGALRGLETFSQLVHIDAEGNAFVVNVTAVVDYPTYSYRGILLDSARHFLPVKILKQNLDAMSYNKFNVFHWHIVDDQSWPLAMVTYPNLTQSAYTPRHIYSLEEVQDVIEYARLRGIRVIPEIDSPGHTGALGKAFPNILTHCYKNGKRDTPDYPEHAARENLDPTNPQTYRVMTNIFREIRNVFKDEYIHLGMDEVYYACWKSSPEIRRFMEAHNFTSISQVEEYYVTRTLSNVKRLGSKYIIWQDPIENDVQVDRDTLVQVWKGDWKQMARRLARKGHKMVLSTFWYLDYISYAADWKKYYKADPRDFSGTESEKQLVVGGEACLWSEYVDATNLIARLWPRASAVAERLWSSPSVNDVEEAKYRLDEHRCRMRRRGIAAQPILNGFCGDEDLD</sequence>
<reference evidence="1 2" key="1">
    <citation type="journal article" date="2020" name="Cell">
        <title>Large-Scale Comparative Analyses of Tick Genomes Elucidate Their Genetic Diversity and Vector Capacities.</title>
        <authorList>
            <consortium name="Tick Genome and Microbiome Consortium (TIGMIC)"/>
            <person name="Jia N."/>
            <person name="Wang J."/>
            <person name="Shi W."/>
            <person name="Du L."/>
            <person name="Sun Y."/>
            <person name="Zhan W."/>
            <person name="Jiang J.F."/>
            <person name="Wang Q."/>
            <person name="Zhang B."/>
            <person name="Ji P."/>
            <person name="Bell-Sakyi L."/>
            <person name="Cui X.M."/>
            <person name="Yuan T.T."/>
            <person name="Jiang B.G."/>
            <person name="Yang W.F."/>
            <person name="Lam T.T."/>
            <person name="Chang Q.C."/>
            <person name="Ding S.J."/>
            <person name="Wang X.J."/>
            <person name="Zhu J.G."/>
            <person name="Ruan X.D."/>
            <person name="Zhao L."/>
            <person name="Wei J.T."/>
            <person name="Ye R.Z."/>
            <person name="Que T.C."/>
            <person name="Du C.H."/>
            <person name="Zhou Y.H."/>
            <person name="Cheng J.X."/>
            <person name="Dai P.F."/>
            <person name="Guo W.B."/>
            <person name="Han X.H."/>
            <person name="Huang E.J."/>
            <person name="Li L.F."/>
            <person name="Wei W."/>
            <person name="Gao Y.C."/>
            <person name="Liu J.Z."/>
            <person name="Shao H.Z."/>
            <person name="Wang X."/>
            <person name="Wang C.C."/>
            <person name="Yang T.C."/>
            <person name="Huo Q.B."/>
            <person name="Li W."/>
            <person name="Chen H.Y."/>
            <person name="Chen S.E."/>
            <person name="Zhou L.G."/>
            <person name="Ni X.B."/>
            <person name="Tian J.H."/>
            <person name="Sheng Y."/>
            <person name="Liu T."/>
            <person name="Pan Y.S."/>
            <person name="Xia L.Y."/>
            <person name="Li J."/>
            <person name="Zhao F."/>
            <person name="Cao W.C."/>
        </authorList>
    </citation>
    <scope>NUCLEOTIDE SEQUENCE [LARGE SCALE GENOMIC DNA]</scope>
    <source>
        <strain evidence="1">Iper-2018</strain>
    </source>
</reference>